<organism evidence="2 3">
    <name type="scientific">Neobacillus rhizosphaerae</name>
    <dbReference type="NCBI Taxonomy" id="2880965"/>
    <lineage>
        <taxon>Bacteria</taxon>
        <taxon>Bacillati</taxon>
        <taxon>Bacillota</taxon>
        <taxon>Bacilli</taxon>
        <taxon>Bacillales</taxon>
        <taxon>Bacillaceae</taxon>
        <taxon>Neobacillus</taxon>
    </lineage>
</organism>
<dbReference type="PROSITE" id="PS50172">
    <property type="entry name" value="BRCT"/>
    <property type="match status" value="1"/>
</dbReference>
<dbReference type="SUPFAM" id="SSF53098">
    <property type="entry name" value="Ribonuclease H-like"/>
    <property type="match status" value="1"/>
</dbReference>
<dbReference type="Proteomes" id="UP000838308">
    <property type="component" value="Unassembled WGS sequence"/>
</dbReference>
<dbReference type="EMBL" id="CALBWS010000013">
    <property type="protein sequence ID" value="CAH2715084.1"/>
    <property type="molecule type" value="Genomic_DNA"/>
</dbReference>
<keyword evidence="3" id="KW-1185">Reference proteome</keyword>
<dbReference type="SMART" id="SM00292">
    <property type="entry name" value="BRCT"/>
    <property type="match status" value="1"/>
</dbReference>
<accession>A0ABN8KRC2</accession>
<feature type="domain" description="BRCT" evidence="1">
    <location>
        <begin position="182"/>
        <end position="259"/>
    </location>
</feature>
<proteinExistence type="predicted"/>
<protein>
    <submittedName>
        <fullName evidence="2">DNA ligase</fullName>
        <ecNumber evidence="2">6.5.1.2</ecNumber>
    </submittedName>
</protein>
<dbReference type="Gene3D" id="3.30.420.10">
    <property type="entry name" value="Ribonuclease H-like superfamily/Ribonuclease H"/>
    <property type="match status" value="1"/>
</dbReference>
<dbReference type="GO" id="GO:0003911">
    <property type="term" value="F:DNA ligase (NAD+) activity"/>
    <property type="evidence" value="ECO:0007669"/>
    <property type="project" value="UniProtKB-EC"/>
</dbReference>
<dbReference type="InterPro" id="IPR036420">
    <property type="entry name" value="BRCT_dom_sf"/>
</dbReference>
<dbReference type="InterPro" id="IPR001357">
    <property type="entry name" value="BRCT_dom"/>
</dbReference>
<reference evidence="2" key="1">
    <citation type="submission" date="2022-04" db="EMBL/GenBank/DDBJ databases">
        <authorList>
            <person name="Criscuolo A."/>
        </authorList>
    </citation>
    <scope>NUCLEOTIDE SEQUENCE</scope>
    <source>
        <strain evidence="2">CIP111895</strain>
    </source>
</reference>
<evidence type="ECO:0000313" key="3">
    <source>
        <dbReference type="Proteomes" id="UP000838308"/>
    </source>
</evidence>
<sequence length="369" mass="41269">MENMILVDIETGDFDIDSGIHEVALLVIEEGKIVLGEHIAEVEDQASIHLGMGAGYADISENELKKGQFRNIINTYNYPVVAHNVPFDRKFLVHYGWLDEDYECYDSIRAIKYANPDLFSYSLGYLLSFYNINRPMTHIALDDVKSLYEVILKANPTIWIPLYRVSPKKFKNFVNATANVEGQSTVFQDKRIVFTGGSPFPRVLMTEIATKCGAKVTGSVSSKTDLLICGEKPGSKLSKARELGIEVQTDEWFIDAVSKDLNLETATITRQSVAAATDNDTKSSVPFKKIPELKGKVINIALLPLRIQSKVEDILVNHMEVGGLNKGTNGYNVDVIIYTDDVDYVLLKKAKELQIKTIPLSKFNHMILN</sequence>
<dbReference type="InterPro" id="IPR036397">
    <property type="entry name" value="RNaseH_sf"/>
</dbReference>
<dbReference type="RefSeq" id="WP_406603690.1">
    <property type="nucleotide sequence ID" value="NZ_CALBWS010000013.1"/>
</dbReference>
<dbReference type="CDD" id="cd17748">
    <property type="entry name" value="BRCT_DNA_ligase_like"/>
    <property type="match status" value="1"/>
</dbReference>
<name>A0ABN8KRC2_9BACI</name>
<comment type="caution">
    <text evidence="2">The sequence shown here is derived from an EMBL/GenBank/DDBJ whole genome shotgun (WGS) entry which is preliminary data.</text>
</comment>
<gene>
    <name evidence="2" type="primary">ligA_1</name>
    <name evidence="2" type="ORF">BACCIP111895_02268</name>
</gene>
<dbReference type="Pfam" id="PF00533">
    <property type="entry name" value="BRCT"/>
    <property type="match status" value="1"/>
</dbReference>
<keyword evidence="2" id="KW-0436">Ligase</keyword>
<dbReference type="CDD" id="cd06127">
    <property type="entry name" value="DEDDh"/>
    <property type="match status" value="1"/>
</dbReference>
<dbReference type="EC" id="6.5.1.2" evidence="2"/>
<dbReference type="SUPFAM" id="SSF52113">
    <property type="entry name" value="BRCT domain"/>
    <property type="match status" value="1"/>
</dbReference>
<evidence type="ECO:0000259" key="1">
    <source>
        <dbReference type="PROSITE" id="PS50172"/>
    </source>
</evidence>
<dbReference type="InterPro" id="IPR012337">
    <property type="entry name" value="RNaseH-like_sf"/>
</dbReference>
<evidence type="ECO:0000313" key="2">
    <source>
        <dbReference type="EMBL" id="CAH2715084.1"/>
    </source>
</evidence>
<dbReference type="Gene3D" id="3.40.50.10190">
    <property type="entry name" value="BRCT domain"/>
    <property type="match status" value="1"/>
</dbReference>